<name>A0A2S7TXL3_9BACT</name>
<dbReference type="SUPFAM" id="SSF81901">
    <property type="entry name" value="HCP-like"/>
    <property type="match status" value="1"/>
</dbReference>
<evidence type="ECO:0000313" key="1">
    <source>
        <dbReference type="EMBL" id="PQJ27478.1"/>
    </source>
</evidence>
<sequence>MSENGWGGKKSLKSAIDYYDKAADKKVPATIYSLATFHENGLGGLKMDKSKAMDYYRQDAELGHAVCMYDLSVMLDTSDVRPQLKAEVMPWLLRSASAGLVAAEYKIGTRYQQGRGVQQDFVAAGAWFIRAARSGHGQAQLHLGEIYEKGMGVKRDHGAARQLFELSAKGGNLGGVVKYAEVLAKGIGGKQDIVEAYVCAESAASAAAAYANASNTPVGKLAI</sequence>
<dbReference type="InterPro" id="IPR052945">
    <property type="entry name" value="Mitotic_Regulator"/>
</dbReference>
<evidence type="ECO:0008006" key="3">
    <source>
        <dbReference type="Google" id="ProtNLM"/>
    </source>
</evidence>
<dbReference type="SMART" id="SM00671">
    <property type="entry name" value="SEL1"/>
    <property type="match status" value="5"/>
</dbReference>
<dbReference type="Gene3D" id="1.25.40.10">
    <property type="entry name" value="Tetratricopeptide repeat domain"/>
    <property type="match status" value="2"/>
</dbReference>
<organism evidence="1 2">
    <name type="scientific">Rubritalea profundi</name>
    <dbReference type="NCBI Taxonomy" id="1658618"/>
    <lineage>
        <taxon>Bacteria</taxon>
        <taxon>Pseudomonadati</taxon>
        <taxon>Verrucomicrobiota</taxon>
        <taxon>Verrucomicrobiia</taxon>
        <taxon>Verrucomicrobiales</taxon>
        <taxon>Rubritaleaceae</taxon>
        <taxon>Rubritalea</taxon>
    </lineage>
</organism>
<comment type="caution">
    <text evidence="1">The sequence shown here is derived from an EMBL/GenBank/DDBJ whole genome shotgun (WGS) entry which is preliminary data.</text>
</comment>
<accession>A0A2S7TXL3</accession>
<proteinExistence type="predicted"/>
<keyword evidence="2" id="KW-1185">Reference proteome</keyword>
<dbReference type="PANTHER" id="PTHR43628:SF1">
    <property type="entry name" value="CHITIN SYNTHASE REGULATORY FACTOR 2-RELATED"/>
    <property type="match status" value="1"/>
</dbReference>
<dbReference type="Pfam" id="PF08238">
    <property type="entry name" value="Sel1"/>
    <property type="match status" value="5"/>
</dbReference>
<dbReference type="Proteomes" id="UP000239907">
    <property type="component" value="Unassembled WGS sequence"/>
</dbReference>
<dbReference type="OrthoDB" id="112232at2"/>
<gene>
    <name evidence="1" type="ORF">BSZ32_02525</name>
</gene>
<evidence type="ECO:0000313" key="2">
    <source>
        <dbReference type="Proteomes" id="UP000239907"/>
    </source>
</evidence>
<dbReference type="PANTHER" id="PTHR43628">
    <property type="entry name" value="ACTIVATOR OF C KINASE PROTEIN 1-RELATED"/>
    <property type="match status" value="1"/>
</dbReference>
<reference evidence="1 2" key="1">
    <citation type="submission" date="2016-12" db="EMBL/GenBank/DDBJ databases">
        <title>Study of bacterial adaptation to deep sea.</title>
        <authorList>
            <person name="Song J."/>
            <person name="Yoshizawa S."/>
            <person name="Kogure K."/>
        </authorList>
    </citation>
    <scope>NUCLEOTIDE SEQUENCE [LARGE SCALE GENOMIC DNA]</scope>
    <source>
        <strain evidence="1 2">SAORIC-165</strain>
    </source>
</reference>
<dbReference type="InterPro" id="IPR006597">
    <property type="entry name" value="Sel1-like"/>
</dbReference>
<dbReference type="AlphaFoldDB" id="A0A2S7TXL3"/>
<dbReference type="EMBL" id="MQWA01000001">
    <property type="protein sequence ID" value="PQJ27478.1"/>
    <property type="molecule type" value="Genomic_DNA"/>
</dbReference>
<protein>
    <recommendedName>
        <fullName evidence="3">Sel1 repeat family protein</fullName>
    </recommendedName>
</protein>
<dbReference type="InterPro" id="IPR011990">
    <property type="entry name" value="TPR-like_helical_dom_sf"/>
</dbReference>